<dbReference type="InterPro" id="IPR043502">
    <property type="entry name" value="DNA/RNA_pol_sf"/>
</dbReference>
<feature type="domain" description="Integrase catalytic" evidence="2">
    <location>
        <begin position="10"/>
        <end position="177"/>
    </location>
</feature>
<dbReference type="PROSITE" id="PS50994">
    <property type="entry name" value="INTEGRASE"/>
    <property type="match status" value="1"/>
</dbReference>
<keyword evidence="1" id="KW-0175">Coiled coil</keyword>
<dbReference type="InterPro" id="IPR050951">
    <property type="entry name" value="Retrovirus_Pol_polyprotein"/>
</dbReference>
<evidence type="ECO:0000256" key="1">
    <source>
        <dbReference type="SAM" id="Coils"/>
    </source>
</evidence>
<keyword evidence="3" id="KW-0808">Transferase</keyword>
<dbReference type="GO" id="GO:0003964">
    <property type="term" value="F:RNA-directed DNA polymerase activity"/>
    <property type="evidence" value="ECO:0007669"/>
    <property type="project" value="UniProtKB-KW"/>
</dbReference>
<gene>
    <name evidence="3" type="ORF">Tci_180748</name>
</gene>
<dbReference type="InterPro" id="IPR012337">
    <property type="entry name" value="RNaseH-like_sf"/>
</dbReference>
<dbReference type="InterPro" id="IPR001584">
    <property type="entry name" value="Integrase_cat-core"/>
</dbReference>
<keyword evidence="3" id="KW-0548">Nucleotidyltransferase</keyword>
<accession>A0A699GS76</accession>
<dbReference type="SUPFAM" id="SSF56672">
    <property type="entry name" value="DNA/RNA polymerases"/>
    <property type="match status" value="1"/>
</dbReference>
<organism evidence="3">
    <name type="scientific">Tanacetum cinerariifolium</name>
    <name type="common">Dalmatian daisy</name>
    <name type="synonym">Chrysanthemum cinerariifolium</name>
    <dbReference type="NCBI Taxonomy" id="118510"/>
    <lineage>
        <taxon>Eukaryota</taxon>
        <taxon>Viridiplantae</taxon>
        <taxon>Streptophyta</taxon>
        <taxon>Embryophyta</taxon>
        <taxon>Tracheophyta</taxon>
        <taxon>Spermatophyta</taxon>
        <taxon>Magnoliopsida</taxon>
        <taxon>eudicotyledons</taxon>
        <taxon>Gunneridae</taxon>
        <taxon>Pentapetalae</taxon>
        <taxon>asterids</taxon>
        <taxon>campanulids</taxon>
        <taxon>Asterales</taxon>
        <taxon>Asteraceae</taxon>
        <taxon>Asteroideae</taxon>
        <taxon>Anthemideae</taxon>
        <taxon>Anthemidinae</taxon>
        <taxon>Tanacetum</taxon>
    </lineage>
</organism>
<protein>
    <submittedName>
        <fullName evidence="3">Putative reverse transcriptase domain-containing protein</fullName>
    </submittedName>
</protein>
<dbReference type="GO" id="GO:0015074">
    <property type="term" value="P:DNA integration"/>
    <property type="evidence" value="ECO:0007669"/>
    <property type="project" value="InterPro"/>
</dbReference>
<dbReference type="EMBL" id="BKCJ010044684">
    <property type="protein sequence ID" value="GEW08772.1"/>
    <property type="molecule type" value="Genomic_DNA"/>
</dbReference>
<dbReference type="PANTHER" id="PTHR37984:SF5">
    <property type="entry name" value="PROTEIN NYNRIN-LIKE"/>
    <property type="match status" value="1"/>
</dbReference>
<keyword evidence="3" id="KW-0695">RNA-directed DNA polymerase</keyword>
<dbReference type="Gene3D" id="3.10.10.10">
    <property type="entry name" value="HIV Type 1 Reverse Transcriptase, subunit A, domain 1"/>
    <property type="match status" value="1"/>
</dbReference>
<evidence type="ECO:0000259" key="2">
    <source>
        <dbReference type="PROSITE" id="PS50994"/>
    </source>
</evidence>
<feature type="coiled-coil region" evidence="1">
    <location>
        <begin position="222"/>
        <end position="285"/>
    </location>
</feature>
<dbReference type="SUPFAM" id="SSF53098">
    <property type="entry name" value="Ribonuclease H-like"/>
    <property type="match status" value="1"/>
</dbReference>
<reference evidence="3" key="1">
    <citation type="journal article" date="2019" name="Sci. Rep.">
        <title>Draft genome of Tanacetum cinerariifolium, the natural source of mosquito coil.</title>
        <authorList>
            <person name="Yamashiro T."/>
            <person name="Shiraishi A."/>
            <person name="Satake H."/>
            <person name="Nakayama K."/>
        </authorList>
    </citation>
    <scope>NUCLEOTIDE SEQUENCE</scope>
</reference>
<dbReference type="InterPro" id="IPR036397">
    <property type="entry name" value="RNaseH_sf"/>
</dbReference>
<dbReference type="GO" id="GO:0003676">
    <property type="term" value="F:nucleic acid binding"/>
    <property type="evidence" value="ECO:0007669"/>
    <property type="project" value="InterPro"/>
</dbReference>
<dbReference type="PANTHER" id="PTHR37984">
    <property type="entry name" value="PROTEIN CBG26694"/>
    <property type="match status" value="1"/>
</dbReference>
<comment type="caution">
    <text evidence="3">The sequence shown here is derived from an EMBL/GenBank/DDBJ whole genome shotgun (WGS) entry which is preliminary data.</text>
</comment>
<sequence>MEKKFDEKHLEDIPVVREFLKVFLEELPGLPLVRQVEYQIELVPGAAPVARAPYKLATSEMQELSNQIQELADQGFIRPIQTEAIKEENIKAENLQGIDKASENALGTQLDMSMAYHLETDGQSERTILTLEDMLRACVIDYQKGWEKHLPLVEFSYNNSYHTSIKAAPFEALYGQKYRSPVFFLSEELLPPKKRGRDQSSSSTFVIPQEFEIGESSHKTSLERHEEQIKEILNHLDELSLDRIENVEDNIEGLGKVRVIIQQDFDKLETELQEARAQEIQARHQADKESLLDAIYKLKINEEGPMPPKRTSTSAALAITQDAIRQLVANSVTVVLEAQAATMASIDNLNRNTRPRKTPVAKRGNYKEFISYQTFYLNGIEGAVGLIHWFEQTKLVFSYSNCAEENKVTFATGTLTDDAVL</sequence>
<name>A0A699GS76_TANCI</name>
<dbReference type="Gene3D" id="3.30.420.10">
    <property type="entry name" value="Ribonuclease H-like superfamily/Ribonuclease H"/>
    <property type="match status" value="1"/>
</dbReference>
<dbReference type="AlphaFoldDB" id="A0A699GS76"/>
<evidence type="ECO:0000313" key="3">
    <source>
        <dbReference type="EMBL" id="GEW08772.1"/>
    </source>
</evidence>
<proteinExistence type="predicted"/>